<dbReference type="InterPro" id="IPR046373">
    <property type="entry name" value="Acyl-CoA_Oxase/DH_mid-dom_sf"/>
</dbReference>
<dbReference type="InterPro" id="IPR013107">
    <property type="entry name" value="Acyl-CoA_DH_C"/>
</dbReference>
<dbReference type="AlphaFoldDB" id="A0A6N7Z2L7"/>
<dbReference type="Gene3D" id="1.20.140.10">
    <property type="entry name" value="Butyryl-CoA Dehydrogenase, subunit A, domain 3"/>
    <property type="match status" value="1"/>
</dbReference>
<gene>
    <name evidence="5" type="ORF">GKO32_03050</name>
</gene>
<dbReference type="InterPro" id="IPR050741">
    <property type="entry name" value="Acyl-CoA_dehydrogenase"/>
</dbReference>
<name>A0A6N7Z2L7_9PSEU</name>
<dbReference type="Gene3D" id="1.10.540.10">
    <property type="entry name" value="Acyl-CoA dehydrogenase/oxidase, N-terminal domain"/>
    <property type="match status" value="1"/>
</dbReference>
<dbReference type="PANTHER" id="PTHR48083:SF19">
    <property type="entry name" value="FLAVIN-DEPENDENT MONOOXYGENASE, OXYGENASE SUBUNIT HSAA"/>
    <property type="match status" value="1"/>
</dbReference>
<accession>A0A6N7Z2L7</accession>
<evidence type="ECO:0000256" key="1">
    <source>
        <dbReference type="ARBA" id="ARBA00023002"/>
    </source>
</evidence>
<keyword evidence="1" id="KW-0560">Oxidoreductase</keyword>
<evidence type="ECO:0000259" key="4">
    <source>
        <dbReference type="Pfam" id="PF08028"/>
    </source>
</evidence>
<evidence type="ECO:0000259" key="3">
    <source>
        <dbReference type="Pfam" id="PF02771"/>
    </source>
</evidence>
<evidence type="ECO:0000256" key="2">
    <source>
        <dbReference type="ARBA" id="ARBA00049661"/>
    </source>
</evidence>
<evidence type="ECO:0000313" key="5">
    <source>
        <dbReference type="EMBL" id="MTD52956.1"/>
    </source>
</evidence>
<dbReference type="GO" id="GO:0005737">
    <property type="term" value="C:cytoplasm"/>
    <property type="evidence" value="ECO:0007669"/>
    <property type="project" value="TreeGrafter"/>
</dbReference>
<dbReference type="InterPro" id="IPR036250">
    <property type="entry name" value="AcylCo_DH-like_C"/>
</dbReference>
<dbReference type="GO" id="GO:0003995">
    <property type="term" value="F:acyl-CoA dehydrogenase activity"/>
    <property type="evidence" value="ECO:0007669"/>
    <property type="project" value="TreeGrafter"/>
</dbReference>
<evidence type="ECO:0000313" key="6">
    <source>
        <dbReference type="Proteomes" id="UP000440096"/>
    </source>
</evidence>
<dbReference type="GO" id="GO:0033539">
    <property type="term" value="P:fatty acid beta-oxidation using acyl-CoA dehydrogenase"/>
    <property type="evidence" value="ECO:0007669"/>
    <property type="project" value="TreeGrafter"/>
</dbReference>
<dbReference type="InterPro" id="IPR013786">
    <property type="entry name" value="AcylCoA_DH/ox_N"/>
</dbReference>
<dbReference type="Pfam" id="PF08028">
    <property type="entry name" value="Acyl-CoA_dh_2"/>
    <property type="match status" value="1"/>
</dbReference>
<dbReference type="OrthoDB" id="3402961at2"/>
<dbReference type="PANTHER" id="PTHR48083">
    <property type="entry name" value="MEDIUM-CHAIN SPECIFIC ACYL-COA DEHYDROGENASE, MITOCHONDRIAL-RELATED"/>
    <property type="match status" value="1"/>
</dbReference>
<protein>
    <submittedName>
        <fullName evidence="5">Oxidoreductase</fullName>
    </submittedName>
</protein>
<feature type="domain" description="Acyl-CoA dehydrogenase C-terminal" evidence="4">
    <location>
        <begin position="265"/>
        <end position="393"/>
    </location>
</feature>
<dbReference type="InterPro" id="IPR009100">
    <property type="entry name" value="AcylCoA_DH/oxidase_NM_dom_sf"/>
</dbReference>
<dbReference type="Pfam" id="PF02771">
    <property type="entry name" value="Acyl-CoA_dh_N"/>
    <property type="match status" value="1"/>
</dbReference>
<comment type="caution">
    <text evidence="5">The sequence shown here is derived from an EMBL/GenBank/DDBJ whole genome shotgun (WGS) entry which is preliminary data.</text>
</comment>
<dbReference type="GO" id="GO:0050660">
    <property type="term" value="F:flavin adenine dinucleotide binding"/>
    <property type="evidence" value="ECO:0007669"/>
    <property type="project" value="InterPro"/>
</dbReference>
<dbReference type="SUPFAM" id="SSF56645">
    <property type="entry name" value="Acyl-CoA dehydrogenase NM domain-like"/>
    <property type="match status" value="1"/>
</dbReference>
<dbReference type="GO" id="GO:0016712">
    <property type="term" value="F:oxidoreductase activity, acting on paired donors, with incorporation or reduction of molecular oxygen, reduced flavin or flavoprotein as one donor, and incorporation of one atom of oxygen"/>
    <property type="evidence" value="ECO:0007669"/>
    <property type="project" value="TreeGrafter"/>
</dbReference>
<dbReference type="SUPFAM" id="SSF47203">
    <property type="entry name" value="Acyl-CoA dehydrogenase C-terminal domain-like"/>
    <property type="match status" value="1"/>
</dbReference>
<dbReference type="EMBL" id="WMBA01000003">
    <property type="protein sequence ID" value="MTD52956.1"/>
    <property type="molecule type" value="Genomic_DNA"/>
</dbReference>
<feature type="domain" description="Acyl-CoA dehydrogenase/oxidase N-terminal" evidence="3">
    <location>
        <begin position="34"/>
        <end position="128"/>
    </location>
</feature>
<proteinExistence type="inferred from homology"/>
<dbReference type="Gene3D" id="2.40.110.10">
    <property type="entry name" value="Butyryl-CoA Dehydrogenase, subunit A, domain 2"/>
    <property type="match status" value="1"/>
</dbReference>
<organism evidence="5 6">
    <name type="scientific">Amycolatopsis pithecellobii</name>
    <dbReference type="NCBI Taxonomy" id="664692"/>
    <lineage>
        <taxon>Bacteria</taxon>
        <taxon>Bacillati</taxon>
        <taxon>Actinomycetota</taxon>
        <taxon>Actinomycetes</taxon>
        <taxon>Pseudonocardiales</taxon>
        <taxon>Pseudonocardiaceae</taxon>
        <taxon>Amycolatopsis</taxon>
    </lineage>
</organism>
<sequence length="421" mass="45578">MTVGAGTQPPAEFDPFTFGVPAYPATREGEEKRNQLVATAASFKELLAQNAAEADRTRRVPQHVIDALADAGLFKITVPRRYGGHQADVRTIIDVASTLAESCGSTAWVVTLINTVAIAVGMLGEQGQNEVFGADPEARVAGVFSPRGESRRTEGGFRVSGQWFYGSGSLHADWVMVGFPLVDEKGDTVDFGLGLIPHADYEVKDTWFVVGMRGSGSNAIVVDDVFIPDHRILPVSGAINGRFPTEFKDETLYRSAFHPAFTLVLTGAQLGMGRAALKHVVELADKRTIANTIYTRQRESVGFQLQIADAAALIDTAHLHVYRAATDIDEAARLGEYPSYPMRARIRSDAARAATCIKDALDLLITAHGAGSFAESSPIQRMWRDSNIALRHGTLVPPATREIYGKALLGFPVEENITKLL</sequence>
<dbReference type="Proteomes" id="UP000440096">
    <property type="component" value="Unassembled WGS sequence"/>
</dbReference>
<dbReference type="InterPro" id="IPR037069">
    <property type="entry name" value="AcylCoA_DH/ox_N_sf"/>
</dbReference>
<comment type="similarity">
    <text evidence="2">Belongs to the HpaH/HsaA monooxygenase family.</text>
</comment>
<reference evidence="5 6" key="1">
    <citation type="submission" date="2019-11" db="EMBL/GenBank/DDBJ databases">
        <title>Draft genome of Amycolatopsis RM579.</title>
        <authorList>
            <person name="Duangmal K."/>
            <person name="Mingma R."/>
        </authorList>
    </citation>
    <scope>NUCLEOTIDE SEQUENCE [LARGE SCALE GENOMIC DNA]</scope>
    <source>
        <strain evidence="5 6">RM579</strain>
    </source>
</reference>
<keyword evidence="6" id="KW-1185">Reference proteome</keyword>
<dbReference type="PIRSF" id="PIRSF016578">
    <property type="entry name" value="HsaA"/>
    <property type="match status" value="1"/>
</dbReference>